<dbReference type="FunFam" id="1.10.20.10:FF:000006">
    <property type="entry name" value="Nuclear transcription factor Y subunit gamma"/>
    <property type="match status" value="1"/>
</dbReference>
<dbReference type="OrthoDB" id="1272441at2759"/>
<evidence type="ECO:0000256" key="2">
    <source>
        <dbReference type="ARBA" id="ARBA00023015"/>
    </source>
</evidence>
<dbReference type="CDD" id="cd22908">
    <property type="entry name" value="HFD_NFYC-like"/>
    <property type="match status" value="1"/>
</dbReference>
<evidence type="ECO:0000256" key="5">
    <source>
        <dbReference type="ARBA" id="ARBA00023242"/>
    </source>
</evidence>
<dbReference type="Pfam" id="PF00125">
    <property type="entry name" value="Histone"/>
    <property type="match status" value="1"/>
</dbReference>
<evidence type="ECO:0000256" key="3">
    <source>
        <dbReference type="ARBA" id="ARBA00023125"/>
    </source>
</evidence>
<dbReference type="GO" id="GO:0005634">
    <property type="term" value="C:nucleus"/>
    <property type="evidence" value="ECO:0007669"/>
    <property type="project" value="UniProtKB-SubCell"/>
</dbReference>
<proteinExistence type="inferred from homology"/>
<dbReference type="GO" id="GO:0006355">
    <property type="term" value="P:regulation of DNA-templated transcription"/>
    <property type="evidence" value="ECO:0007669"/>
    <property type="project" value="TreeGrafter"/>
</dbReference>
<evidence type="ECO:0000259" key="7">
    <source>
        <dbReference type="Pfam" id="PF00125"/>
    </source>
</evidence>
<accession>A0A5J5ALA6</accession>
<keyword evidence="2" id="KW-0805">Transcription regulation</keyword>
<dbReference type="Gene3D" id="1.10.20.10">
    <property type="entry name" value="Histone, subunit A"/>
    <property type="match status" value="1"/>
</dbReference>
<dbReference type="EMBL" id="CM018043">
    <property type="protein sequence ID" value="KAA8530602.1"/>
    <property type="molecule type" value="Genomic_DNA"/>
</dbReference>
<name>A0A5J5ALA6_9ASTE</name>
<evidence type="ECO:0000256" key="4">
    <source>
        <dbReference type="ARBA" id="ARBA00023163"/>
    </source>
</evidence>
<dbReference type="Proteomes" id="UP000325577">
    <property type="component" value="Linkage Group LG2"/>
</dbReference>
<evidence type="ECO:0000256" key="6">
    <source>
        <dbReference type="ARBA" id="ARBA00038129"/>
    </source>
</evidence>
<dbReference type="GO" id="GO:0046982">
    <property type="term" value="F:protein heterodimerization activity"/>
    <property type="evidence" value="ECO:0007669"/>
    <property type="project" value="InterPro"/>
</dbReference>
<dbReference type="GO" id="GO:0000976">
    <property type="term" value="F:transcription cis-regulatory region binding"/>
    <property type="evidence" value="ECO:0007669"/>
    <property type="project" value="TreeGrafter"/>
</dbReference>
<organism evidence="8 9">
    <name type="scientific">Nyssa sinensis</name>
    <dbReference type="NCBI Taxonomy" id="561372"/>
    <lineage>
        <taxon>Eukaryota</taxon>
        <taxon>Viridiplantae</taxon>
        <taxon>Streptophyta</taxon>
        <taxon>Embryophyta</taxon>
        <taxon>Tracheophyta</taxon>
        <taxon>Spermatophyta</taxon>
        <taxon>Magnoliopsida</taxon>
        <taxon>eudicotyledons</taxon>
        <taxon>Gunneridae</taxon>
        <taxon>Pentapetalae</taxon>
        <taxon>asterids</taxon>
        <taxon>Cornales</taxon>
        <taxon>Nyssaceae</taxon>
        <taxon>Nyssa</taxon>
    </lineage>
</organism>
<evidence type="ECO:0000256" key="1">
    <source>
        <dbReference type="ARBA" id="ARBA00004123"/>
    </source>
</evidence>
<keyword evidence="3" id="KW-0238">DNA-binding</keyword>
<evidence type="ECO:0000313" key="9">
    <source>
        <dbReference type="Proteomes" id="UP000325577"/>
    </source>
</evidence>
<dbReference type="PANTHER" id="PTHR10252:SF124">
    <property type="entry name" value="NUCLEAR TRANSCRIPTION FACTOR Y SUBUNIT C-10"/>
    <property type="match status" value="1"/>
</dbReference>
<comment type="similarity">
    <text evidence="6">Belongs to the NFYC/HAP5 subunit family.</text>
</comment>
<dbReference type="InterPro" id="IPR009072">
    <property type="entry name" value="Histone-fold"/>
</dbReference>
<gene>
    <name evidence="8" type="ORF">F0562_005311</name>
</gene>
<evidence type="ECO:0000313" key="8">
    <source>
        <dbReference type="EMBL" id="KAA8530602.1"/>
    </source>
</evidence>
<sequence>MDLNQSIEFSSSSAPPAQIHNFMPMPAAYMLPHNHQDGEAVRRSHFIDLLKQNIELFWSQQMFEIHNTSDFRSQHRLPLARIKKIMKSDEQVKMISADTPILFSKACELFILELTLRAWLHTEESRRRTLQRCDIARAIRHDDLLDFLVDFVQLDEHKEEETGINLENMTESYPVRQMHLPMMNMNRAFAARNQEIMQQYMVQLSMSSAELKYEPDSK</sequence>
<dbReference type="InterPro" id="IPR007125">
    <property type="entry name" value="H2A/H2B/H3"/>
</dbReference>
<keyword evidence="9" id="KW-1185">Reference proteome</keyword>
<dbReference type="AlphaFoldDB" id="A0A5J5ALA6"/>
<feature type="domain" description="Core Histone H2A/H2B/H3" evidence="7">
    <location>
        <begin position="72"/>
        <end position="140"/>
    </location>
</feature>
<dbReference type="PANTHER" id="PTHR10252">
    <property type="entry name" value="HISTONE-LIKE TRANSCRIPTION FACTOR CCAAT-RELATED"/>
    <property type="match status" value="1"/>
</dbReference>
<dbReference type="InterPro" id="IPR050568">
    <property type="entry name" value="Transcr_DNA_Rep_Reg"/>
</dbReference>
<keyword evidence="5" id="KW-0539">Nucleus</keyword>
<dbReference type="SUPFAM" id="SSF47113">
    <property type="entry name" value="Histone-fold"/>
    <property type="match status" value="1"/>
</dbReference>
<reference evidence="8 9" key="1">
    <citation type="submission" date="2019-09" db="EMBL/GenBank/DDBJ databases">
        <title>A chromosome-level genome assembly of the Chinese tupelo Nyssa sinensis.</title>
        <authorList>
            <person name="Yang X."/>
            <person name="Kang M."/>
            <person name="Yang Y."/>
            <person name="Xiong H."/>
            <person name="Wang M."/>
            <person name="Zhang Z."/>
            <person name="Wang Z."/>
            <person name="Wu H."/>
            <person name="Ma T."/>
            <person name="Liu J."/>
            <person name="Xi Z."/>
        </authorList>
    </citation>
    <scope>NUCLEOTIDE SEQUENCE [LARGE SCALE GENOMIC DNA]</scope>
    <source>
        <strain evidence="8">J267</strain>
        <tissue evidence="8">Leaf</tissue>
    </source>
</reference>
<comment type="subcellular location">
    <subcellularLocation>
        <location evidence="1">Nucleus</location>
    </subcellularLocation>
</comment>
<keyword evidence="4" id="KW-0804">Transcription</keyword>
<protein>
    <recommendedName>
        <fullName evidence="7">Core Histone H2A/H2B/H3 domain-containing protein</fullName>
    </recommendedName>
</protein>